<dbReference type="PROSITE" id="PS00166">
    <property type="entry name" value="ENOYL_COA_HYDRATASE"/>
    <property type="match status" value="1"/>
</dbReference>
<dbReference type="CDD" id="cd06558">
    <property type="entry name" value="crotonase-like"/>
    <property type="match status" value="1"/>
</dbReference>
<accession>A0A1H3QQA5</accession>
<protein>
    <submittedName>
        <fullName evidence="4">Enoyl-CoA hydratase/carnithine racemase</fullName>
    </submittedName>
</protein>
<dbReference type="InterPro" id="IPR001753">
    <property type="entry name" value="Enoyl-CoA_hydra/iso"/>
</dbReference>
<sequence>MRWLEASKDGGIAVLTIKRQEAANALSKDLLNELLLQLEAWRWDRTVRAFILTGEGDSVFCAGADLKERRGMNDVQVRQAVRRIRQLIHSVADMPFPMIAAINGAAIGGGLELALACDFRISAESASFALTETSLGIIPGAGGTQRLPRMIGIERAKAMIFTGRKISAKTALEWGLVLKTVPREKVMDEALYLAREISSNGPVAVRQAKFAVDRGMEVDLQSGLAVEEKAYEVTIPTKDRLEGLHAFQAKRPPSFNGE</sequence>
<comment type="similarity">
    <text evidence="1 3">Belongs to the enoyl-CoA hydratase/isomerase family.</text>
</comment>
<dbReference type="STRING" id="1503961.SAMN05421736_1079"/>
<reference evidence="5" key="1">
    <citation type="submission" date="2016-10" db="EMBL/GenBank/DDBJ databases">
        <authorList>
            <person name="Varghese N."/>
            <person name="Submissions S."/>
        </authorList>
    </citation>
    <scope>NUCLEOTIDE SEQUENCE [LARGE SCALE GENOMIC DNA]</scope>
    <source>
        <strain evidence="5">SP</strain>
    </source>
</reference>
<dbReference type="InterPro" id="IPR014748">
    <property type="entry name" value="Enoyl-CoA_hydra_C"/>
</dbReference>
<dbReference type="Proteomes" id="UP000198935">
    <property type="component" value="Unassembled WGS sequence"/>
</dbReference>
<evidence type="ECO:0000313" key="4">
    <source>
        <dbReference type="EMBL" id="SDZ15772.1"/>
    </source>
</evidence>
<evidence type="ECO:0000256" key="3">
    <source>
        <dbReference type="RuleBase" id="RU003707"/>
    </source>
</evidence>
<gene>
    <name evidence="4" type="ORF">SAMN05421736_1079</name>
</gene>
<evidence type="ECO:0000256" key="1">
    <source>
        <dbReference type="ARBA" id="ARBA00005254"/>
    </source>
</evidence>
<evidence type="ECO:0000313" key="5">
    <source>
        <dbReference type="Proteomes" id="UP000198935"/>
    </source>
</evidence>
<dbReference type="InterPro" id="IPR029045">
    <property type="entry name" value="ClpP/crotonase-like_dom_sf"/>
</dbReference>
<dbReference type="FunFam" id="3.90.226.10:FF:000009">
    <property type="entry name" value="Carnitinyl-CoA dehydratase"/>
    <property type="match status" value="1"/>
</dbReference>
<dbReference type="Gene3D" id="1.10.12.10">
    <property type="entry name" value="Lyase 2-enoyl-coa Hydratase, Chain A, domain 2"/>
    <property type="match status" value="1"/>
</dbReference>
<dbReference type="PANTHER" id="PTHR11941">
    <property type="entry name" value="ENOYL-COA HYDRATASE-RELATED"/>
    <property type="match status" value="1"/>
</dbReference>
<dbReference type="AlphaFoldDB" id="A0A1H3QQA5"/>
<dbReference type="InterPro" id="IPR018376">
    <property type="entry name" value="Enoyl-CoA_hyd/isom_CS"/>
</dbReference>
<dbReference type="Pfam" id="PF00378">
    <property type="entry name" value="ECH_1"/>
    <property type="match status" value="1"/>
</dbReference>
<dbReference type="GO" id="GO:0016836">
    <property type="term" value="F:hydro-lyase activity"/>
    <property type="evidence" value="ECO:0007669"/>
    <property type="project" value="UniProtKB-ARBA"/>
</dbReference>
<dbReference type="PANTHER" id="PTHR11941:SF54">
    <property type="entry name" value="ENOYL-COA HYDRATASE, MITOCHONDRIAL"/>
    <property type="match status" value="1"/>
</dbReference>
<name>A0A1H3QQA5_9BACI</name>
<dbReference type="Gene3D" id="3.90.226.10">
    <property type="entry name" value="2-enoyl-CoA Hydratase, Chain A, domain 1"/>
    <property type="match status" value="1"/>
</dbReference>
<keyword evidence="2" id="KW-0456">Lyase</keyword>
<dbReference type="FunFam" id="1.10.12.10:FF:000001">
    <property type="entry name" value="Probable enoyl-CoA hydratase, mitochondrial"/>
    <property type="match status" value="1"/>
</dbReference>
<dbReference type="GO" id="GO:0006635">
    <property type="term" value="P:fatty acid beta-oxidation"/>
    <property type="evidence" value="ECO:0007669"/>
    <property type="project" value="TreeGrafter"/>
</dbReference>
<evidence type="ECO:0000256" key="2">
    <source>
        <dbReference type="ARBA" id="ARBA00023239"/>
    </source>
</evidence>
<dbReference type="EMBL" id="FNPI01000007">
    <property type="protein sequence ID" value="SDZ15772.1"/>
    <property type="molecule type" value="Genomic_DNA"/>
</dbReference>
<organism evidence="4 5">
    <name type="scientific">Evansella caseinilytica</name>
    <dbReference type="NCBI Taxonomy" id="1503961"/>
    <lineage>
        <taxon>Bacteria</taxon>
        <taxon>Bacillati</taxon>
        <taxon>Bacillota</taxon>
        <taxon>Bacilli</taxon>
        <taxon>Bacillales</taxon>
        <taxon>Bacillaceae</taxon>
        <taxon>Evansella</taxon>
    </lineage>
</organism>
<dbReference type="SUPFAM" id="SSF52096">
    <property type="entry name" value="ClpP/crotonase"/>
    <property type="match status" value="1"/>
</dbReference>
<keyword evidence="5" id="KW-1185">Reference proteome</keyword>
<proteinExistence type="inferred from homology"/>